<dbReference type="NCBIfam" id="NF040910">
    <property type="entry name" value="CD1375_fam"/>
    <property type="match status" value="1"/>
</dbReference>
<proteinExistence type="predicted"/>
<accession>A0A1M6HKG3</accession>
<dbReference type="RefSeq" id="WP_149734770.1">
    <property type="nucleotide sequence ID" value="NZ_FQZD01000014.1"/>
</dbReference>
<sequence length="68" mass="7936">MAETTTTTTTTTTTRNWPLLRIYAAVITRGSRTVESVPEKYRTDVQDFMGDKLADNYGQHYSDYYRYI</sequence>
<keyword evidence="2" id="KW-1185">Reference proteome</keyword>
<protein>
    <submittedName>
        <fullName evidence="1">Uncharacterized protein</fullName>
    </submittedName>
</protein>
<dbReference type="EMBL" id="FQZD01000014">
    <property type="protein sequence ID" value="SHJ22660.1"/>
    <property type="molecule type" value="Genomic_DNA"/>
</dbReference>
<dbReference type="AlphaFoldDB" id="A0A1M6HKG3"/>
<name>A0A1M6HKG3_9FIRM</name>
<dbReference type="Proteomes" id="UP000322917">
    <property type="component" value="Unassembled WGS sequence"/>
</dbReference>
<evidence type="ECO:0000313" key="1">
    <source>
        <dbReference type="EMBL" id="SHJ22660.1"/>
    </source>
</evidence>
<dbReference type="InterPro" id="IPR047907">
    <property type="entry name" value="CD1375-like"/>
</dbReference>
<reference evidence="1 2" key="1">
    <citation type="submission" date="2016-11" db="EMBL/GenBank/DDBJ databases">
        <authorList>
            <person name="Varghese N."/>
            <person name="Submissions S."/>
        </authorList>
    </citation>
    <scope>NUCLEOTIDE SEQUENCE [LARGE SCALE GENOMIC DNA]</scope>
    <source>
        <strain evidence="1 2">DSM 15287</strain>
    </source>
</reference>
<gene>
    <name evidence="1" type="ORF">SAMN02745170_02013</name>
</gene>
<organism evidence="1 2">
    <name type="scientific">Propionispora hippei DSM 15287</name>
    <dbReference type="NCBI Taxonomy" id="1123003"/>
    <lineage>
        <taxon>Bacteria</taxon>
        <taxon>Bacillati</taxon>
        <taxon>Bacillota</taxon>
        <taxon>Negativicutes</taxon>
        <taxon>Selenomonadales</taxon>
        <taxon>Sporomusaceae</taxon>
        <taxon>Propionispora</taxon>
    </lineage>
</organism>
<evidence type="ECO:0000313" key="2">
    <source>
        <dbReference type="Proteomes" id="UP000322917"/>
    </source>
</evidence>